<comment type="subcellular location">
    <subcellularLocation>
        <location evidence="1">Membrane</location>
        <topology evidence="1">Multi-pass membrane protein</topology>
    </subcellularLocation>
</comment>
<dbReference type="PROSITE" id="PS50850">
    <property type="entry name" value="MFS"/>
    <property type="match status" value="1"/>
</dbReference>
<feature type="domain" description="Major facilitator superfamily (MFS) profile" evidence="8">
    <location>
        <begin position="35"/>
        <end position="532"/>
    </location>
</feature>
<feature type="transmembrane region" description="Helical" evidence="7">
    <location>
        <begin position="325"/>
        <end position="346"/>
    </location>
</feature>
<dbReference type="SUPFAM" id="SSF103473">
    <property type="entry name" value="MFS general substrate transporter"/>
    <property type="match status" value="1"/>
</dbReference>
<dbReference type="Proteomes" id="UP000028631">
    <property type="component" value="Unassembled WGS sequence"/>
</dbReference>
<dbReference type="InterPro" id="IPR020846">
    <property type="entry name" value="MFS_dom"/>
</dbReference>
<feature type="transmembrane region" description="Helical" evidence="7">
    <location>
        <begin position="285"/>
        <end position="305"/>
    </location>
</feature>
<feature type="compositionally biased region" description="Basic and acidic residues" evidence="6">
    <location>
        <begin position="1"/>
        <end position="16"/>
    </location>
</feature>
<evidence type="ECO:0000313" key="10">
    <source>
        <dbReference type="Proteomes" id="UP000028631"/>
    </source>
</evidence>
<comment type="caution">
    <text evidence="9">The sequence shown here is derived from an EMBL/GenBank/DDBJ whole genome shotgun (WGS) entry which is preliminary data.</text>
</comment>
<dbReference type="OrthoDB" id="5314453at2"/>
<evidence type="ECO:0000256" key="7">
    <source>
        <dbReference type="SAM" id="Phobius"/>
    </source>
</evidence>
<gene>
    <name evidence="9" type="ORF">IV01_25590</name>
</gene>
<protein>
    <submittedName>
        <fullName evidence="9">MFS transporter</fullName>
    </submittedName>
</protein>
<keyword evidence="10" id="KW-1185">Reference proteome</keyword>
<feature type="transmembrane region" description="Helical" evidence="7">
    <location>
        <begin position="190"/>
        <end position="210"/>
    </location>
</feature>
<dbReference type="PANTHER" id="PTHR42718:SF9">
    <property type="entry name" value="MAJOR FACILITATOR SUPERFAMILY MULTIDRUG TRANSPORTER MFSC"/>
    <property type="match status" value="1"/>
</dbReference>
<evidence type="ECO:0000313" key="9">
    <source>
        <dbReference type="EMBL" id="KFE50066.1"/>
    </source>
</evidence>
<dbReference type="AlphaFoldDB" id="A0A085V3Q3"/>
<dbReference type="EMBL" id="JPQU01000109">
    <property type="protein sequence ID" value="KFE50066.1"/>
    <property type="molecule type" value="Genomic_DNA"/>
</dbReference>
<evidence type="ECO:0000256" key="1">
    <source>
        <dbReference type="ARBA" id="ARBA00004141"/>
    </source>
</evidence>
<reference evidence="9 10" key="1">
    <citation type="submission" date="2014-07" db="EMBL/GenBank/DDBJ databases">
        <title>Draft Genome Sequences of Environmental Pseudomonas syringae strains.</title>
        <authorList>
            <person name="Baltrus D.A."/>
            <person name="Berge O."/>
            <person name="Morris C."/>
        </authorList>
    </citation>
    <scope>NUCLEOTIDE SEQUENCE [LARGE SCALE GENOMIC DNA]</scope>
    <source>
        <strain evidence="9 10">GAW0119</strain>
    </source>
</reference>
<feature type="transmembrane region" description="Helical" evidence="7">
    <location>
        <begin position="159"/>
        <end position="178"/>
    </location>
</feature>
<feature type="transmembrane region" description="Helical" evidence="7">
    <location>
        <begin position="71"/>
        <end position="89"/>
    </location>
</feature>
<evidence type="ECO:0000256" key="3">
    <source>
        <dbReference type="ARBA" id="ARBA00022692"/>
    </source>
</evidence>
<feature type="transmembrane region" description="Helical" evidence="7">
    <location>
        <begin position="353"/>
        <end position="370"/>
    </location>
</feature>
<keyword evidence="4 7" id="KW-1133">Transmembrane helix</keyword>
<evidence type="ECO:0000259" key="8">
    <source>
        <dbReference type="PROSITE" id="PS50850"/>
    </source>
</evidence>
<keyword evidence="2" id="KW-0813">Transport</keyword>
<dbReference type="GO" id="GO:0022857">
    <property type="term" value="F:transmembrane transporter activity"/>
    <property type="evidence" value="ECO:0007669"/>
    <property type="project" value="InterPro"/>
</dbReference>
<name>A0A085V3Q3_PSESX</name>
<dbReference type="InterPro" id="IPR036259">
    <property type="entry name" value="MFS_trans_sf"/>
</dbReference>
<evidence type="ECO:0000256" key="4">
    <source>
        <dbReference type="ARBA" id="ARBA00022989"/>
    </source>
</evidence>
<dbReference type="RefSeq" id="WP_032631894.1">
    <property type="nucleotide sequence ID" value="NZ_JPQU01000109.1"/>
</dbReference>
<feature type="transmembrane region" description="Helical" evidence="7">
    <location>
        <begin position="222"/>
        <end position="242"/>
    </location>
</feature>
<organism evidence="9 10">
    <name type="scientific">Pseudomonas syringae</name>
    <dbReference type="NCBI Taxonomy" id="317"/>
    <lineage>
        <taxon>Bacteria</taxon>
        <taxon>Pseudomonadati</taxon>
        <taxon>Pseudomonadota</taxon>
        <taxon>Gammaproteobacteria</taxon>
        <taxon>Pseudomonadales</taxon>
        <taxon>Pseudomonadaceae</taxon>
        <taxon>Pseudomonas</taxon>
    </lineage>
</organism>
<evidence type="ECO:0000256" key="2">
    <source>
        <dbReference type="ARBA" id="ARBA00022448"/>
    </source>
</evidence>
<dbReference type="PANTHER" id="PTHR42718">
    <property type="entry name" value="MAJOR FACILITATOR SUPERFAMILY MULTIDRUG TRANSPORTER MFSC"/>
    <property type="match status" value="1"/>
</dbReference>
<feature type="transmembrane region" description="Helical" evidence="7">
    <location>
        <begin position="125"/>
        <end position="147"/>
    </location>
</feature>
<feature type="transmembrane region" description="Helical" evidence="7">
    <location>
        <begin position="254"/>
        <end position="273"/>
    </location>
</feature>
<feature type="transmembrane region" description="Helical" evidence="7">
    <location>
        <begin position="33"/>
        <end position="59"/>
    </location>
</feature>
<dbReference type="Gene3D" id="1.20.1250.20">
    <property type="entry name" value="MFS general substrate transporter like domains"/>
    <property type="match status" value="1"/>
</dbReference>
<sequence>MSSKYPTREWAPHEKPTMPGSPSTPLHSTGKRWAFALVGVIVALTGGLGNALVIANLPYLQGSLSATTAEIAWLPAAYVMTNVSMNLVLVKFRQQFGLRTFTELFLVLYALVTFAHLFVNDLNSAIAVRAAHGMVGAALSTLGLYYMIQAFPQKWRLKALVLGLGTAQLAIPMARLVSEDLLQIAEWRGLYLFELGMALLSLGCVLLLKLPPGDRFKAFEKLDFLTFGLLSIGFALLCAVLSLGRIEWWFEEPWIGLASAASIALICAGLAIEHNRSNPLLITRWLGSGTILRLGLAVILFRVVLSEQSVGAVGFLQTLNMGSEQLHSLYMVMLLGSIAGLAVSAWTIHPQHLIKPLLISLAMIAAGAWMDSSSTNLTRQSNMYLSQFLLAFGGTFFLGPTLVLGISSVIANPRNMVSFSVLFGITQNLGGLIGSAVFGTFQIVREKFHSSVLVEHLTLINPQVQARLQSSSASYASAIADPSARTNLGVRSIASMATREANILAYNDVFMLIALVAVLTMLWISLRVTWLKMTTRPIAGFTPAPTNSTSVTSSSTPSATSSGAQSS</sequence>
<evidence type="ECO:0000256" key="5">
    <source>
        <dbReference type="ARBA" id="ARBA00023136"/>
    </source>
</evidence>
<keyword evidence="3 7" id="KW-0812">Transmembrane</keyword>
<feature type="region of interest" description="Disordered" evidence="6">
    <location>
        <begin position="542"/>
        <end position="567"/>
    </location>
</feature>
<dbReference type="InterPro" id="IPR011701">
    <property type="entry name" value="MFS"/>
</dbReference>
<evidence type="ECO:0000256" key="6">
    <source>
        <dbReference type="SAM" id="MobiDB-lite"/>
    </source>
</evidence>
<accession>A0A085V3Q3</accession>
<feature type="transmembrane region" description="Helical" evidence="7">
    <location>
        <begin position="422"/>
        <end position="444"/>
    </location>
</feature>
<feature type="transmembrane region" description="Helical" evidence="7">
    <location>
        <begin position="390"/>
        <end position="410"/>
    </location>
</feature>
<feature type="region of interest" description="Disordered" evidence="6">
    <location>
        <begin position="1"/>
        <end position="25"/>
    </location>
</feature>
<proteinExistence type="predicted"/>
<dbReference type="PATRIC" id="fig|317.175.peg.5334"/>
<feature type="transmembrane region" description="Helical" evidence="7">
    <location>
        <begin position="509"/>
        <end position="526"/>
    </location>
</feature>
<dbReference type="Pfam" id="PF07690">
    <property type="entry name" value="MFS_1"/>
    <property type="match status" value="1"/>
</dbReference>
<dbReference type="GO" id="GO:0016020">
    <property type="term" value="C:membrane"/>
    <property type="evidence" value="ECO:0007669"/>
    <property type="project" value="UniProtKB-SubCell"/>
</dbReference>
<keyword evidence="5 7" id="KW-0472">Membrane</keyword>
<feature type="transmembrane region" description="Helical" evidence="7">
    <location>
        <begin position="101"/>
        <end position="119"/>
    </location>
</feature>